<evidence type="ECO:0000256" key="8">
    <source>
        <dbReference type="SAM" id="Phobius"/>
    </source>
</evidence>
<evidence type="ECO:0000313" key="10">
    <source>
        <dbReference type="EMBL" id="AMP09551.1"/>
    </source>
</evidence>
<feature type="transmembrane region" description="Helical" evidence="8">
    <location>
        <begin position="7"/>
        <end position="26"/>
    </location>
</feature>
<protein>
    <submittedName>
        <fullName evidence="10">EamA-like transporter family protein</fullName>
    </submittedName>
</protein>
<comment type="subcellular location">
    <subcellularLocation>
        <location evidence="1">Cell membrane</location>
        <topology evidence="1">Multi-pass membrane protein</topology>
    </subcellularLocation>
</comment>
<dbReference type="OrthoDB" id="3250831at2"/>
<dbReference type="GO" id="GO:0005886">
    <property type="term" value="C:plasma membrane"/>
    <property type="evidence" value="ECO:0007669"/>
    <property type="project" value="UniProtKB-SubCell"/>
</dbReference>
<evidence type="ECO:0000256" key="5">
    <source>
        <dbReference type="ARBA" id="ARBA00022692"/>
    </source>
</evidence>
<dbReference type="Proteomes" id="UP000071778">
    <property type="component" value="Chromosome"/>
</dbReference>
<feature type="transmembrane region" description="Helical" evidence="8">
    <location>
        <begin position="38"/>
        <end position="56"/>
    </location>
</feature>
<feature type="transmembrane region" description="Helical" evidence="8">
    <location>
        <begin position="212"/>
        <end position="235"/>
    </location>
</feature>
<dbReference type="PATRIC" id="fig|279058.17.peg.1900"/>
<name>A0A127PPV2_9BURK</name>
<feature type="transmembrane region" description="Helical" evidence="8">
    <location>
        <begin position="275"/>
        <end position="293"/>
    </location>
</feature>
<evidence type="ECO:0000313" key="11">
    <source>
        <dbReference type="Proteomes" id="UP000071778"/>
    </source>
</evidence>
<evidence type="ECO:0000256" key="7">
    <source>
        <dbReference type="ARBA" id="ARBA00023136"/>
    </source>
</evidence>
<evidence type="ECO:0000256" key="3">
    <source>
        <dbReference type="ARBA" id="ARBA00022448"/>
    </source>
</evidence>
<keyword evidence="4" id="KW-1003">Cell membrane</keyword>
<comment type="similarity">
    <text evidence="2">Belongs to the EamA transporter family.</text>
</comment>
<evidence type="ECO:0000256" key="6">
    <source>
        <dbReference type="ARBA" id="ARBA00022989"/>
    </source>
</evidence>
<feature type="transmembrane region" description="Helical" evidence="8">
    <location>
        <begin position="180"/>
        <end position="200"/>
    </location>
</feature>
<dbReference type="AlphaFoldDB" id="A0A127PPV2"/>
<dbReference type="InterPro" id="IPR000620">
    <property type="entry name" value="EamA_dom"/>
</dbReference>
<evidence type="ECO:0000256" key="1">
    <source>
        <dbReference type="ARBA" id="ARBA00004651"/>
    </source>
</evidence>
<keyword evidence="7 8" id="KW-0472">Membrane</keyword>
<evidence type="ECO:0000256" key="2">
    <source>
        <dbReference type="ARBA" id="ARBA00007362"/>
    </source>
</evidence>
<feature type="transmembrane region" description="Helical" evidence="8">
    <location>
        <begin position="242"/>
        <end position="263"/>
    </location>
</feature>
<organism evidence="10 11">
    <name type="scientific">Collimonas arenae</name>
    <dbReference type="NCBI Taxonomy" id="279058"/>
    <lineage>
        <taxon>Bacteria</taxon>
        <taxon>Pseudomonadati</taxon>
        <taxon>Pseudomonadota</taxon>
        <taxon>Betaproteobacteria</taxon>
        <taxon>Burkholderiales</taxon>
        <taxon>Oxalobacteraceae</taxon>
        <taxon>Collimonas</taxon>
    </lineage>
</organism>
<keyword evidence="6 8" id="KW-1133">Transmembrane helix</keyword>
<dbReference type="EMBL" id="CP013235">
    <property type="protein sequence ID" value="AMP09551.1"/>
    <property type="molecule type" value="Genomic_DNA"/>
</dbReference>
<accession>A0A127PPV2</accession>
<gene>
    <name evidence="10" type="ORF">CAter282_1775</name>
</gene>
<feature type="transmembrane region" description="Helical" evidence="8">
    <location>
        <begin position="103"/>
        <end position="124"/>
    </location>
</feature>
<feature type="domain" description="EamA" evidence="9">
    <location>
        <begin position="8"/>
        <end position="145"/>
    </location>
</feature>
<dbReference type="RefSeq" id="WP_061533063.1">
    <property type="nucleotide sequence ID" value="NZ_CP013233.1"/>
</dbReference>
<dbReference type="SUPFAM" id="SSF103481">
    <property type="entry name" value="Multidrug resistance efflux transporter EmrE"/>
    <property type="match status" value="1"/>
</dbReference>
<feature type="transmembrane region" description="Helical" evidence="8">
    <location>
        <begin position="77"/>
        <end position="97"/>
    </location>
</feature>
<evidence type="ECO:0000256" key="4">
    <source>
        <dbReference type="ARBA" id="ARBA00022475"/>
    </source>
</evidence>
<keyword evidence="3" id="KW-0813">Transport</keyword>
<sequence>MNQHEIGRGISLSVGASMVFALLSGYTKWLAPLDGLDIFAWRVVWTLPGALALVVLRQRMPQARELLRRLRREPMTCAMLLLVAALLGVQLWIFLWAPLHGRALEVSLGYFLLPLTMVLVGRFHYHERLDVFQWLAVAFALVGVLHELWMTRSFAWPTLVVALGYPPYFILRRKINADPAVAFAVEMALLLPFAVAMLYARDSWALVAHRPAMLFVLLPGLGLLSTIALASYLGASRLLPMALFGILGYVEPVLLVGVALVFLGEALAPGQLATYIPIWCAVGLTAVHSVRLLRRERAMRRDGAANRLPR</sequence>
<proteinExistence type="inferred from homology"/>
<feature type="transmembrane region" description="Helical" evidence="8">
    <location>
        <begin position="154"/>
        <end position="171"/>
    </location>
</feature>
<dbReference type="NCBIfam" id="TIGR00688">
    <property type="entry name" value="rarD"/>
    <property type="match status" value="1"/>
</dbReference>
<dbReference type="InterPro" id="IPR004626">
    <property type="entry name" value="RarD"/>
</dbReference>
<reference evidence="10 11" key="1">
    <citation type="submission" date="2015-11" db="EMBL/GenBank/DDBJ databases">
        <title>Exploring the genomic traits of fungus-feeding bacterial genus Collimonas.</title>
        <authorList>
            <person name="Song C."/>
            <person name="Schmidt R."/>
            <person name="de Jager V."/>
            <person name="Krzyzanowska D."/>
            <person name="Jongedijk E."/>
            <person name="Cankar K."/>
            <person name="Beekwilder J."/>
            <person name="van Veen A."/>
            <person name="de Boer W."/>
            <person name="van Veen J.A."/>
            <person name="Garbeva P."/>
        </authorList>
    </citation>
    <scope>NUCLEOTIDE SEQUENCE [LARGE SCALE GENOMIC DNA]</scope>
    <source>
        <strain evidence="10 11">Ter282</strain>
    </source>
</reference>
<keyword evidence="5 8" id="KW-0812">Transmembrane</keyword>
<feature type="transmembrane region" description="Helical" evidence="8">
    <location>
        <begin position="131"/>
        <end position="148"/>
    </location>
</feature>
<dbReference type="InterPro" id="IPR037185">
    <property type="entry name" value="EmrE-like"/>
</dbReference>
<evidence type="ECO:0000259" key="9">
    <source>
        <dbReference type="Pfam" id="PF00892"/>
    </source>
</evidence>
<keyword evidence="11" id="KW-1185">Reference proteome</keyword>
<dbReference type="Pfam" id="PF00892">
    <property type="entry name" value="EamA"/>
    <property type="match status" value="1"/>
</dbReference>